<dbReference type="RefSeq" id="WP_007785937.1">
    <property type="nucleotide sequence ID" value="NZ_CM001441.1"/>
</dbReference>
<keyword evidence="3" id="KW-0843">Virulence</keyword>
<name>H5XXE7_9FIRM</name>
<dbReference type="InterPro" id="IPR022044">
    <property type="entry name" value="TcdB_toxin_mid/C"/>
</dbReference>
<organism evidence="7 8">
    <name type="scientific">Desulfosporosinus youngiae DSM 17734</name>
    <dbReference type="NCBI Taxonomy" id="768710"/>
    <lineage>
        <taxon>Bacteria</taxon>
        <taxon>Bacillati</taxon>
        <taxon>Bacillota</taxon>
        <taxon>Clostridia</taxon>
        <taxon>Eubacteriales</taxon>
        <taxon>Desulfitobacteriaceae</taxon>
        <taxon>Desulfosporosinus</taxon>
    </lineage>
</organism>
<dbReference type="PANTHER" id="PTHR32305:SF15">
    <property type="entry name" value="PROTEIN RHSA-RELATED"/>
    <property type="match status" value="1"/>
</dbReference>
<dbReference type="Pfam" id="PF12255">
    <property type="entry name" value="TcdB_toxin_midC"/>
    <property type="match status" value="1"/>
</dbReference>
<dbReference type="NCBIfam" id="TIGR03696">
    <property type="entry name" value="Rhs_assc_core"/>
    <property type="match status" value="1"/>
</dbReference>
<dbReference type="InterPro" id="IPR028994">
    <property type="entry name" value="Integrin_alpha_N"/>
</dbReference>
<feature type="region of interest" description="Disordered" evidence="4">
    <location>
        <begin position="1856"/>
        <end position="1880"/>
    </location>
</feature>
<dbReference type="Pfam" id="PF12256">
    <property type="entry name" value="TcdB_toxin_midN"/>
    <property type="match status" value="1"/>
</dbReference>
<dbReference type="EMBL" id="CM001441">
    <property type="protein sequence ID" value="EHQ91153.1"/>
    <property type="molecule type" value="Genomic_DNA"/>
</dbReference>
<gene>
    <name evidence="7" type="ORF">DesyoDRAFT_4194</name>
</gene>
<protein>
    <submittedName>
        <fullName evidence="7">RHS repeat-associated core domain protein</fullName>
    </submittedName>
</protein>
<dbReference type="Gene3D" id="2.180.10.10">
    <property type="entry name" value="RHS repeat-associated core"/>
    <property type="match status" value="2"/>
</dbReference>
<dbReference type="InterPro" id="IPR050708">
    <property type="entry name" value="T6SS_VgrG/RHS"/>
</dbReference>
<dbReference type="GO" id="GO:0005737">
    <property type="term" value="C:cytoplasm"/>
    <property type="evidence" value="ECO:0007669"/>
    <property type="project" value="InterPro"/>
</dbReference>
<feature type="domain" description="Insecticide toxin TcdB middle/C-terminal" evidence="5">
    <location>
        <begin position="850"/>
        <end position="959"/>
    </location>
</feature>
<evidence type="ECO:0000256" key="1">
    <source>
        <dbReference type="ARBA" id="ARBA00004613"/>
    </source>
</evidence>
<dbReference type="OrthoDB" id="513777at2"/>
<accession>H5XXE7</accession>
<sequence>MPDKSGVAEQIIALPKGGGALSGLGEKFQPNPHTGTGNFSVPIELPPGRNGFQPQLTLTYSTGNANGPFGLGWNLNIPSVSCKTSKGIPRYQGQDTFVLSGAEDLVLIKEETAPGVKRRYYRPRTEGLFARIIHTTSADINQWEVTSKDGLKSIYGKSRSSRVYDQSSDTPQRIFQWLLSETEDPFGSRIVYTYKQEDKANLAQESFEANHNYNQVFLAKIDYLDYLTAGSEEGFLFSIAFDYGEYPDQTGDLAANPSPVKPWAYRPDPFSSFRAGFEIRCLRRCRRILIKRHEQDSPPAGVLTKSYSFQYLDELSETEARKAVLPRNRVSLLAKITLTGYGNLNETESMPALEFQYTGFEPEKKHYETFAAPAAHLPERALNAPEYELIDLHGYGLPDVVHTSPSGFRYWRNLGNCRFDRPRPMHQAPARVTLADPGVRFADMEGNGTADLLVSSGPVTGYYPTRFKAQWDSASFKRYQQAPSFNLEDPDVKLVDMNGDGVIDVLQTGNSHFLIYYNKGSEGWDSQVQYVPRRDPEEFPDVYFSAPEQRVRLASLGGDGLQDIVLIHDRLIQYWPNLGYGRWGRRITMGNAPQLPPGYDPRRLFLTDIDGDGYADLVYINYGRVHCWINQSGNAWSEEYVIEGTPAVSDMDAVRVADMKGTGTAGILWTYDYSQQNPANYKYLDLTGGVKPYLLNGMDNNIGAVTRVNYASSAKFAIADQEGGIPWQTHLPFPVQVVERVELYDALSKGRLIKKYAYHHGCWDGAEREFCGFGMVEQYDTETFRDTPQPHYAPPTLSRTWFHQGPLGDKLQWGEADYSREFWPVDAQMLERPGADFPNDLPRQARRDALRALRGSVLRTELYALDNTACQDRPYTVTEYLYGVREEESLSRNDNPGLRVFFSYPLGQRTTQWERGDDPLTRCRFTNDYDDYGQPRQQTSIALPRRSAKRQPTANGRELNETRILATHTRTDYALPDPGLYIGDRIAQQRTFELVNPPQVRESDSSEISLVLKDQAAAAQALYKEFQALPDQGQAGQGLPAGIRLIAHIINHYDGDDSQAFTGRRAGVVGPYGALVRSESLVFTKDVLTASYGHDCPSYLGGSASLPEGAPADFGLSLGYRLERQSDGGCQDGYYCNTKCRKYDFQESSSGDTELPRRGIVIAAQDALGHITFITPDNYRLLPEKVTDPVGLMTLVDYDYRVLQPRELTDPNGNRTSFAYTPLGFLDSLWVKGGHDEGDQQQPSVKISYNFLAYAETRQPVNVRTLRRLYHDTEIDVPVPEREETIETVEYSDGFGRLLQTRTQDETIRFGHGVFGGGDQILPENQNDQAGTLKDIAGRTNIDALNPNVVVSDWQVYDNKGQVVEQYEPFYSTGWDYSSPRNNDCGQKITMNYDPLGRVFRTINPDTSERLAVHGIPFDLADPAHYAPSPWEIYIYDANDNAGRTPAADSQATEYEHHWNTPGSTIMDALGRTITAREWIRSRPKPGEPVKPAEQYITGFAYDIQGNLLTAIDALGRVAFKHEYDLAKRLLRVESMDAGTRLTIMDAAGNPVEQRDSKGAIQLRTYDALHRPLRLWARDKSDTPLTLRERLEYGDGSDPLQPAGERTAHRALNRLGRLYRHYEEAGLLTVDKYDFKGTILEKTRQVIKDDRILRVFAAPAPDTGIKVYRVDWEPPSGVSFDDHTLNLLDPTPYRTSLTFDALSRIKTLHFPEDVSGSAEYPSRKVLRPHYNRAGNLERVQVDDQTYVEHIAYNAKGQRTFIAYGNKLMTRYAYHPLNSRLERMRTECYAAVSPGGWEYHPTGTPLQDFAYGYDLTGNILAIRDRTPECGVGKADALDRQFIYDNLYRLISATGREQDTTPLPKPWEDGAHSTDPTLTRGYKQRYSYDPAGNMLELSHEAGTEHSFKRIFTHPEGSNRLISVKNGTNPYTCQYDPNGNLTAENTERHFGWDHSNRLTTFFCQPSGSDIASLKVQYLYDAGGQRVKKIVQKQGGDYEVTVYIDGLFEYRRLVKGNELKENNTLHVMDNLNRIAMVRIGPAFPDDGAPEIVVKYQLGDHLGSSSVVVGGKDSSVNGFINREEYYPYGETSFGSFARKRYRFTGKERDEESGLYYHGARYYAPWLGRWVSCDPLGMSDGLNLYSYVRNNPLRLIDPTGWESETAAESPPPPATHMILVGKDAAPGEEHAHRSTKSFTKRTDTLLNKQTVEMFDRRVQHGDHIIIMVPEDMSEELVTDLDSYAKKFQDRFNIADKPGITYELKKVPGNDVAETINNYSNIKSLYYFGHGIEAYPLFDYGNYGFPQPDKFDASKFSANAEAVFATCNSWLYAEKFTRELGVKAVGVEGTTFYGRTEISAGRLDYDAAPGTSLGWVYEKKGAGFTADSFSLSQSKENGKPFLRLRRDPFAPAANSH</sequence>
<dbReference type="SUPFAM" id="SSF69318">
    <property type="entry name" value="Integrin alpha N-terminal domain"/>
    <property type="match status" value="1"/>
</dbReference>
<comment type="subcellular location">
    <subcellularLocation>
        <location evidence="1">Secreted</location>
    </subcellularLocation>
</comment>
<dbReference type="GO" id="GO:0005576">
    <property type="term" value="C:extracellular region"/>
    <property type="evidence" value="ECO:0007669"/>
    <property type="project" value="UniProtKB-SubCell"/>
</dbReference>
<feature type="domain" description="Insecticide toxin TcdB middle/N-terminal" evidence="6">
    <location>
        <begin position="644"/>
        <end position="805"/>
    </location>
</feature>
<dbReference type="InterPro" id="IPR022045">
    <property type="entry name" value="TcdB_toxin_mid/N"/>
</dbReference>
<dbReference type="InterPro" id="IPR003284">
    <property type="entry name" value="Sal_SpvB"/>
</dbReference>
<dbReference type="PRINTS" id="PR00394">
    <property type="entry name" value="RHSPROTEIN"/>
</dbReference>
<keyword evidence="8" id="KW-1185">Reference proteome</keyword>
<evidence type="ECO:0000256" key="4">
    <source>
        <dbReference type="SAM" id="MobiDB-lite"/>
    </source>
</evidence>
<dbReference type="eggNOG" id="COG3209">
    <property type="taxonomic scope" value="Bacteria"/>
</dbReference>
<keyword evidence="2" id="KW-0964">Secreted</keyword>
<dbReference type="STRING" id="768710.DesyoDRAFT_4194"/>
<dbReference type="InterPro" id="IPR022385">
    <property type="entry name" value="Rhs_assc_core"/>
</dbReference>
<evidence type="ECO:0000256" key="2">
    <source>
        <dbReference type="ARBA" id="ARBA00022525"/>
    </source>
</evidence>
<proteinExistence type="predicted"/>
<dbReference type="Pfam" id="PF03534">
    <property type="entry name" value="SpvB"/>
    <property type="match status" value="1"/>
</dbReference>
<evidence type="ECO:0000259" key="6">
    <source>
        <dbReference type="Pfam" id="PF12256"/>
    </source>
</evidence>
<evidence type="ECO:0000313" key="8">
    <source>
        <dbReference type="Proteomes" id="UP000005104"/>
    </source>
</evidence>
<evidence type="ECO:0000313" key="7">
    <source>
        <dbReference type="EMBL" id="EHQ91153.1"/>
    </source>
</evidence>
<reference evidence="7 8" key="1">
    <citation type="submission" date="2011-11" db="EMBL/GenBank/DDBJ databases">
        <title>The Noncontiguous Finished genome of Desulfosporosinus youngiae DSM 17734.</title>
        <authorList>
            <consortium name="US DOE Joint Genome Institute (JGI-PGF)"/>
            <person name="Lucas S."/>
            <person name="Han J."/>
            <person name="Lapidus A."/>
            <person name="Cheng J.-F."/>
            <person name="Goodwin L."/>
            <person name="Pitluck S."/>
            <person name="Peters L."/>
            <person name="Ovchinnikova G."/>
            <person name="Lu M."/>
            <person name="Land M.L."/>
            <person name="Hauser L."/>
            <person name="Pester M."/>
            <person name="Spring S."/>
            <person name="Ollivier B."/>
            <person name="Rattei T."/>
            <person name="Klenk H.-P."/>
            <person name="Wagner M."/>
            <person name="Loy A."/>
            <person name="Woyke T.J."/>
        </authorList>
    </citation>
    <scope>NUCLEOTIDE SEQUENCE [LARGE SCALE GENOMIC DNA]</scope>
    <source>
        <strain evidence="7 8">DSM 17734</strain>
    </source>
</reference>
<evidence type="ECO:0000259" key="5">
    <source>
        <dbReference type="Pfam" id="PF12255"/>
    </source>
</evidence>
<dbReference type="Proteomes" id="UP000005104">
    <property type="component" value="Chromosome"/>
</dbReference>
<dbReference type="PANTHER" id="PTHR32305">
    <property type="match status" value="1"/>
</dbReference>
<evidence type="ECO:0000256" key="3">
    <source>
        <dbReference type="ARBA" id="ARBA00023026"/>
    </source>
</evidence>
<dbReference type="HOGENOM" id="CLU_000672_1_0_9"/>